<evidence type="ECO:0000259" key="10">
    <source>
        <dbReference type="Pfam" id="PF07730"/>
    </source>
</evidence>
<accession>A0ABW1WYY1</accession>
<dbReference type="RefSeq" id="WP_343884911.1">
    <property type="nucleotide sequence ID" value="NZ_BAAAKI010000004.1"/>
</dbReference>
<evidence type="ECO:0000256" key="7">
    <source>
        <dbReference type="ARBA" id="ARBA00022840"/>
    </source>
</evidence>
<organism evidence="11 12">
    <name type="scientific">Luteococcus sanguinis</name>
    <dbReference type="NCBI Taxonomy" id="174038"/>
    <lineage>
        <taxon>Bacteria</taxon>
        <taxon>Bacillati</taxon>
        <taxon>Actinomycetota</taxon>
        <taxon>Actinomycetes</taxon>
        <taxon>Propionibacteriales</taxon>
        <taxon>Propionibacteriaceae</taxon>
        <taxon>Luteococcus</taxon>
    </lineage>
</organism>
<dbReference type="CDD" id="cd16917">
    <property type="entry name" value="HATPase_UhpB-NarQ-NarX-like"/>
    <property type="match status" value="1"/>
</dbReference>
<dbReference type="InterPro" id="IPR036890">
    <property type="entry name" value="HATPase_C_sf"/>
</dbReference>
<dbReference type="GO" id="GO:0016301">
    <property type="term" value="F:kinase activity"/>
    <property type="evidence" value="ECO:0007669"/>
    <property type="project" value="UniProtKB-KW"/>
</dbReference>
<protein>
    <recommendedName>
        <fullName evidence="2">histidine kinase</fullName>
        <ecNumber evidence="2">2.7.13.3</ecNumber>
    </recommendedName>
</protein>
<feature type="transmembrane region" description="Helical" evidence="9">
    <location>
        <begin position="139"/>
        <end position="162"/>
    </location>
</feature>
<evidence type="ECO:0000256" key="4">
    <source>
        <dbReference type="ARBA" id="ARBA00022679"/>
    </source>
</evidence>
<proteinExistence type="predicted"/>
<dbReference type="InterPro" id="IPR050482">
    <property type="entry name" value="Sensor_HK_TwoCompSys"/>
</dbReference>
<evidence type="ECO:0000256" key="6">
    <source>
        <dbReference type="ARBA" id="ARBA00022777"/>
    </source>
</evidence>
<dbReference type="Pfam" id="PF07730">
    <property type="entry name" value="HisKA_3"/>
    <property type="match status" value="1"/>
</dbReference>
<keyword evidence="7" id="KW-0067">ATP-binding</keyword>
<name>A0ABW1WYY1_9ACTN</name>
<comment type="caution">
    <text evidence="11">The sequence shown here is derived from an EMBL/GenBank/DDBJ whole genome shotgun (WGS) entry which is preliminary data.</text>
</comment>
<evidence type="ECO:0000313" key="12">
    <source>
        <dbReference type="Proteomes" id="UP001596266"/>
    </source>
</evidence>
<keyword evidence="6 11" id="KW-0418">Kinase</keyword>
<reference evidence="12" key="1">
    <citation type="journal article" date="2019" name="Int. J. Syst. Evol. Microbiol.">
        <title>The Global Catalogue of Microorganisms (GCM) 10K type strain sequencing project: providing services to taxonomists for standard genome sequencing and annotation.</title>
        <authorList>
            <consortium name="The Broad Institute Genomics Platform"/>
            <consortium name="The Broad Institute Genome Sequencing Center for Infectious Disease"/>
            <person name="Wu L."/>
            <person name="Ma J."/>
        </authorList>
    </citation>
    <scope>NUCLEOTIDE SEQUENCE [LARGE SCALE GENOMIC DNA]</scope>
    <source>
        <strain evidence="12">CGMCC 1.15277</strain>
    </source>
</reference>
<feature type="domain" description="Signal transduction histidine kinase subgroup 3 dimerisation and phosphoacceptor" evidence="10">
    <location>
        <begin position="193"/>
        <end position="259"/>
    </location>
</feature>
<feature type="transmembrane region" description="Helical" evidence="9">
    <location>
        <begin position="49"/>
        <end position="67"/>
    </location>
</feature>
<evidence type="ECO:0000256" key="8">
    <source>
        <dbReference type="ARBA" id="ARBA00023012"/>
    </source>
</evidence>
<evidence type="ECO:0000313" key="11">
    <source>
        <dbReference type="EMBL" id="MFC6396450.1"/>
    </source>
</evidence>
<dbReference type="Gene3D" id="3.30.565.10">
    <property type="entry name" value="Histidine kinase-like ATPase, C-terminal domain"/>
    <property type="match status" value="1"/>
</dbReference>
<keyword evidence="8" id="KW-0902">Two-component regulatory system</keyword>
<keyword evidence="9" id="KW-0472">Membrane</keyword>
<evidence type="ECO:0000256" key="3">
    <source>
        <dbReference type="ARBA" id="ARBA00022553"/>
    </source>
</evidence>
<sequence>MTSTATRPRAQLLWAETWRLLACWLIGFIIFAIAWSAPLNGTPTPHQDAWMGIDIIAGALLSPLVLLRCRFPLATTIVLTALSIVSAVAVPAQTLATIWLAGRRRLREVIAAGLVWLVGVAVNDRYITPIMGDNATSSGPVVTIAFSMFAFVAVAAIGWSLGARRELHDSWRISAESARREQVARVAQAQTAERARIAREMHDVLAHKISLVSMHAGLLAYQDDLTADERKQTAAVIQTTAQQALSELRHVLGVLREDDHEALQPPQPSLLDLPTLLAQEEAAGAQVTLRVPEGFWAEVAHLSPTTSRHAQRIVQECLTNARKHAPGHPVTVTAGGAPGIALDLCVSNPLATQGSGVPGAQLGLVGLAERAQLAGGTLTAEPEGGRFVVRAHLPWHGSDEQ</sequence>
<keyword evidence="3" id="KW-0597">Phosphoprotein</keyword>
<dbReference type="Proteomes" id="UP001596266">
    <property type="component" value="Unassembled WGS sequence"/>
</dbReference>
<evidence type="ECO:0000256" key="1">
    <source>
        <dbReference type="ARBA" id="ARBA00000085"/>
    </source>
</evidence>
<keyword evidence="9" id="KW-0812">Transmembrane</keyword>
<gene>
    <name evidence="11" type="ORF">ACFP57_05530</name>
</gene>
<dbReference type="PANTHER" id="PTHR24421:SF10">
    <property type="entry name" value="NITRATE_NITRITE SENSOR PROTEIN NARQ"/>
    <property type="match status" value="1"/>
</dbReference>
<keyword evidence="12" id="KW-1185">Reference proteome</keyword>
<dbReference type="Gene3D" id="1.20.5.1930">
    <property type="match status" value="1"/>
</dbReference>
<keyword evidence="9" id="KW-1133">Transmembrane helix</keyword>
<keyword evidence="4" id="KW-0808">Transferase</keyword>
<feature type="transmembrane region" description="Helical" evidence="9">
    <location>
        <begin position="18"/>
        <end position="37"/>
    </location>
</feature>
<dbReference type="SUPFAM" id="SSF55874">
    <property type="entry name" value="ATPase domain of HSP90 chaperone/DNA topoisomerase II/histidine kinase"/>
    <property type="match status" value="1"/>
</dbReference>
<dbReference type="EC" id="2.7.13.3" evidence="2"/>
<evidence type="ECO:0000256" key="2">
    <source>
        <dbReference type="ARBA" id="ARBA00012438"/>
    </source>
</evidence>
<dbReference type="PANTHER" id="PTHR24421">
    <property type="entry name" value="NITRATE/NITRITE SENSOR PROTEIN NARX-RELATED"/>
    <property type="match status" value="1"/>
</dbReference>
<evidence type="ECO:0000256" key="9">
    <source>
        <dbReference type="SAM" id="Phobius"/>
    </source>
</evidence>
<evidence type="ECO:0000256" key="5">
    <source>
        <dbReference type="ARBA" id="ARBA00022741"/>
    </source>
</evidence>
<dbReference type="InterPro" id="IPR011712">
    <property type="entry name" value="Sig_transdc_His_kin_sub3_dim/P"/>
</dbReference>
<feature type="transmembrane region" description="Helical" evidence="9">
    <location>
        <begin position="73"/>
        <end position="102"/>
    </location>
</feature>
<keyword evidence="5" id="KW-0547">Nucleotide-binding</keyword>
<comment type="catalytic activity">
    <reaction evidence="1">
        <text>ATP + protein L-histidine = ADP + protein N-phospho-L-histidine.</text>
        <dbReference type="EC" id="2.7.13.3"/>
    </reaction>
</comment>
<dbReference type="EMBL" id="JBHSUA010000009">
    <property type="protein sequence ID" value="MFC6396450.1"/>
    <property type="molecule type" value="Genomic_DNA"/>
</dbReference>